<protein>
    <submittedName>
        <fullName evidence="1">Uncharacterized protein</fullName>
    </submittedName>
</protein>
<gene>
    <name evidence="1" type="ORF">U9M48_030663</name>
</gene>
<evidence type="ECO:0000313" key="1">
    <source>
        <dbReference type="EMBL" id="WVZ83524.1"/>
    </source>
</evidence>
<dbReference type="Proteomes" id="UP001341281">
    <property type="component" value="Chromosome 07"/>
</dbReference>
<sequence length="119" mass="13792">MEAELAALDTAYVEADWLRELLMDLPVVEKPIPAILMNCDNQTAIAKVNSDKENAKSSRHVRRRVKSVGKMRHSGVISVTYIQTEKNWQIPLRRDYHSILERTHLYEFDCKTSQSMRFG</sequence>
<dbReference type="AlphaFoldDB" id="A0AAQ3U1X2"/>
<accession>A0AAQ3U1X2</accession>
<dbReference type="EMBL" id="CP144751">
    <property type="protein sequence ID" value="WVZ83524.1"/>
    <property type="molecule type" value="Genomic_DNA"/>
</dbReference>
<proteinExistence type="predicted"/>
<evidence type="ECO:0000313" key="2">
    <source>
        <dbReference type="Proteomes" id="UP001341281"/>
    </source>
</evidence>
<keyword evidence="2" id="KW-1185">Reference proteome</keyword>
<reference evidence="1 2" key="1">
    <citation type="submission" date="2024-02" db="EMBL/GenBank/DDBJ databases">
        <title>High-quality chromosome-scale genome assembly of Pensacola bahiagrass (Paspalum notatum Flugge var. saurae).</title>
        <authorList>
            <person name="Vega J.M."/>
            <person name="Podio M."/>
            <person name="Orjuela J."/>
            <person name="Siena L.A."/>
            <person name="Pessino S.C."/>
            <person name="Combes M.C."/>
            <person name="Mariac C."/>
            <person name="Albertini E."/>
            <person name="Pupilli F."/>
            <person name="Ortiz J.P.A."/>
            <person name="Leblanc O."/>
        </authorList>
    </citation>
    <scope>NUCLEOTIDE SEQUENCE [LARGE SCALE GENOMIC DNA]</scope>
    <source>
        <strain evidence="1">R1</strain>
        <tissue evidence="1">Leaf</tissue>
    </source>
</reference>
<organism evidence="1 2">
    <name type="scientific">Paspalum notatum var. saurae</name>
    <dbReference type="NCBI Taxonomy" id="547442"/>
    <lineage>
        <taxon>Eukaryota</taxon>
        <taxon>Viridiplantae</taxon>
        <taxon>Streptophyta</taxon>
        <taxon>Embryophyta</taxon>
        <taxon>Tracheophyta</taxon>
        <taxon>Spermatophyta</taxon>
        <taxon>Magnoliopsida</taxon>
        <taxon>Liliopsida</taxon>
        <taxon>Poales</taxon>
        <taxon>Poaceae</taxon>
        <taxon>PACMAD clade</taxon>
        <taxon>Panicoideae</taxon>
        <taxon>Andropogonodae</taxon>
        <taxon>Paspaleae</taxon>
        <taxon>Paspalinae</taxon>
        <taxon>Paspalum</taxon>
    </lineage>
</organism>
<name>A0AAQ3U1X2_PASNO</name>